<feature type="domain" description="NXPE C-terminal" evidence="1">
    <location>
        <begin position="64"/>
        <end position="291"/>
    </location>
</feature>
<evidence type="ECO:0000313" key="3">
    <source>
        <dbReference type="Proteomes" id="UP000030746"/>
    </source>
</evidence>
<name>V4A154_LOTGI</name>
<reference evidence="2 3" key="1">
    <citation type="journal article" date="2013" name="Nature">
        <title>Insights into bilaterian evolution from three spiralian genomes.</title>
        <authorList>
            <person name="Simakov O."/>
            <person name="Marletaz F."/>
            <person name="Cho S.J."/>
            <person name="Edsinger-Gonzales E."/>
            <person name="Havlak P."/>
            <person name="Hellsten U."/>
            <person name="Kuo D.H."/>
            <person name="Larsson T."/>
            <person name="Lv J."/>
            <person name="Arendt D."/>
            <person name="Savage R."/>
            <person name="Osoegawa K."/>
            <person name="de Jong P."/>
            <person name="Grimwood J."/>
            <person name="Chapman J.A."/>
            <person name="Shapiro H."/>
            <person name="Aerts A."/>
            <person name="Otillar R.P."/>
            <person name="Terry A.Y."/>
            <person name="Boore J.L."/>
            <person name="Grigoriev I.V."/>
            <person name="Lindberg D.R."/>
            <person name="Seaver E.C."/>
            <person name="Weisblat D.A."/>
            <person name="Putnam N.H."/>
            <person name="Rokhsar D.S."/>
        </authorList>
    </citation>
    <scope>NUCLEOTIDE SEQUENCE [LARGE SCALE GENOMIC DNA]</scope>
</reference>
<dbReference type="Proteomes" id="UP000030746">
    <property type="component" value="Unassembled WGS sequence"/>
</dbReference>
<dbReference type="AlphaFoldDB" id="V4A154"/>
<sequence>MVDFPFPISYQNVIKPQAKLIKTNLTVDIGRGVVSHPEENCNKIKRSQTWNARIPTGYINGSHWVSLICNNTLNIASLRSCLNNTNLIMSGDSTTRQYYQYLTSKIVPDCKQITKKWTTPKWHEPAKCESKTRNLTILWNPHELPFVNAKREGQITNLKSTVEIVNGIKSGENVVFVIHYYCHLIRNHYTIFINQLRILKESVKKVLLRNKQVKILIKSPYAFDVQDCKTQISDLHAKIYVEIIKRELREFQDSIVYMNIWEMSVAMEQIGIHPKENVLWEHIQMMFGYICK</sequence>
<keyword evidence="3" id="KW-1185">Reference proteome</keyword>
<dbReference type="OMA" id="DYANNIM"/>
<dbReference type="HOGENOM" id="CLU_992362_0_0_1"/>
<dbReference type="InterPro" id="IPR057106">
    <property type="entry name" value="NXPE4_C"/>
</dbReference>
<dbReference type="KEGG" id="lgi:LOTGIDRAFT_164299"/>
<dbReference type="OrthoDB" id="8675562at2759"/>
<dbReference type="PANTHER" id="PTHR16165:SF5">
    <property type="entry name" value="NXPE FAMILY MEMBER 3"/>
    <property type="match status" value="1"/>
</dbReference>
<dbReference type="RefSeq" id="XP_009059043.1">
    <property type="nucleotide sequence ID" value="XM_009060795.1"/>
</dbReference>
<gene>
    <name evidence="2" type="ORF">LOTGIDRAFT_164299</name>
</gene>
<proteinExistence type="predicted"/>
<dbReference type="STRING" id="225164.V4A154"/>
<accession>V4A154</accession>
<dbReference type="CTD" id="20239701"/>
<evidence type="ECO:0000313" key="2">
    <source>
        <dbReference type="EMBL" id="ESO90372.1"/>
    </source>
</evidence>
<dbReference type="EMBL" id="KB202444">
    <property type="protein sequence ID" value="ESO90372.1"/>
    <property type="molecule type" value="Genomic_DNA"/>
</dbReference>
<organism evidence="2 3">
    <name type="scientific">Lottia gigantea</name>
    <name type="common">Giant owl limpet</name>
    <dbReference type="NCBI Taxonomy" id="225164"/>
    <lineage>
        <taxon>Eukaryota</taxon>
        <taxon>Metazoa</taxon>
        <taxon>Spiralia</taxon>
        <taxon>Lophotrochozoa</taxon>
        <taxon>Mollusca</taxon>
        <taxon>Gastropoda</taxon>
        <taxon>Patellogastropoda</taxon>
        <taxon>Lottioidea</taxon>
        <taxon>Lottiidae</taxon>
        <taxon>Lottia</taxon>
    </lineage>
</organism>
<evidence type="ECO:0000259" key="1">
    <source>
        <dbReference type="Pfam" id="PF24536"/>
    </source>
</evidence>
<protein>
    <recommendedName>
        <fullName evidence="1">NXPE C-terminal domain-containing protein</fullName>
    </recommendedName>
</protein>
<dbReference type="Pfam" id="PF24536">
    <property type="entry name" value="NXPE4_C"/>
    <property type="match status" value="1"/>
</dbReference>
<dbReference type="PANTHER" id="PTHR16165">
    <property type="entry name" value="NXPE FAMILY MEMBER"/>
    <property type="match status" value="1"/>
</dbReference>
<dbReference type="GeneID" id="20239701"/>